<feature type="domain" description="Tetrahaem cytochrome" evidence="10">
    <location>
        <begin position="54"/>
        <end position="150"/>
    </location>
</feature>
<dbReference type="Pfam" id="PF14537">
    <property type="entry name" value="Cytochrom_c3_2"/>
    <property type="match status" value="1"/>
</dbReference>
<accession>A0A1M6LZ00</accession>
<evidence type="ECO:0000256" key="8">
    <source>
        <dbReference type="SAM" id="Phobius"/>
    </source>
</evidence>
<evidence type="ECO:0000313" key="12">
    <source>
        <dbReference type="Proteomes" id="UP000184171"/>
    </source>
</evidence>
<dbReference type="STRING" id="1122189.SAMN02745165_03111"/>
<dbReference type="Proteomes" id="UP000184171">
    <property type="component" value="Unassembled WGS sequence"/>
</dbReference>
<keyword evidence="9" id="KW-0732">Signal</keyword>
<reference evidence="11 12" key="1">
    <citation type="submission" date="2016-11" db="EMBL/GenBank/DDBJ databases">
        <authorList>
            <person name="Jaros S."/>
            <person name="Januszkiewicz K."/>
            <person name="Wedrychowicz H."/>
        </authorList>
    </citation>
    <scope>NUCLEOTIDE SEQUENCE [LARGE SCALE GENOMIC DNA]</scope>
    <source>
        <strain evidence="11 12">DSM 5091</strain>
    </source>
</reference>
<keyword evidence="12" id="KW-1185">Reference proteome</keyword>
<evidence type="ECO:0000259" key="10">
    <source>
        <dbReference type="Pfam" id="PF14537"/>
    </source>
</evidence>
<comment type="cofactor">
    <cofactor evidence="1">
        <name>heme c</name>
        <dbReference type="ChEBI" id="CHEBI:61717"/>
    </cofactor>
</comment>
<dbReference type="InterPro" id="IPR036280">
    <property type="entry name" value="Multihaem_cyt_sf"/>
</dbReference>
<dbReference type="RefSeq" id="WP_244151889.1">
    <property type="nucleotide sequence ID" value="NZ_FQZT01000015.1"/>
</dbReference>
<sequence>MMRLKMMRRVSAVILACLLFLPLWVQAEETVCLQCHAGLEERLSAPVGQWRGSIHAQNGISCHDCHGGDPTDFEMAMSPERGFIGVPEYIEVPEFCGRCHLGVKEDYLASAHGKALELWGPQCVVCHGNHAVEKATIDLINPDSCSRCHEYERAAQVKQIISATEATLVELEASVADLHRVGFDMQRLREDLFSQRNSFRRLFHTVAPERIKKQTAEFDAGLATTREQIEDYEDSVEKRKIAGGAVVVLLLLGGCVALLIKRTFHDEEG</sequence>
<keyword evidence="6" id="KW-0249">Electron transport</keyword>
<evidence type="ECO:0000256" key="1">
    <source>
        <dbReference type="ARBA" id="ARBA00001926"/>
    </source>
</evidence>
<feature type="chain" id="PRO_5013291327" evidence="9">
    <location>
        <begin position="28"/>
        <end position="269"/>
    </location>
</feature>
<evidence type="ECO:0000256" key="5">
    <source>
        <dbReference type="ARBA" id="ARBA00022723"/>
    </source>
</evidence>
<gene>
    <name evidence="11" type="ORF">SAMN02745165_03111</name>
</gene>
<dbReference type="AlphaFoldDB" id="A0A1M6LZ00"/>
<keyword evidence="5" id="KW-0479">Metal-binding</keyword>
<dbReference type="Gene3D" id="3.90.10.10">
    <property type="entry name" value="Cytochrome C3"/>
    <property type="match status" value="1"/>
</dbReference>
<evidence type="ECO:0000256" key="2">
    <source>
        <dbReference type="ARBA" id="ARBA00004196"/>
    </source>
</evidence>
<feature type="signal peptide" evidence="9">
    <location>
        <begin position="1"/>
        <end position="27"/>
    </location>
</feature>
<keyword evidence="8" id="KW-0472">Membrane</keyword>
<evidence type="ECO:0000256" key="3">
    <source>
        <dbReference type="ARBA" id="ARBA00022448"/>
    </source>
</evidence>
<protein>
    <submittedName>
        <fullName evidence="11">Cytochrome c3</fullName>
    </submittedName>
</protein>
<evidence type="ECO:0000256" key="7">
    <source>
        <dbReference type="ARBA" id="ARBA00023004"/>
    </source>
</evidence>
<feature type="transmembrane region" description="Helical" evidence="8">
    <location>
        <begin position="241"/>
        <end position="260"/>
    </location>
</feature>
<keyword evidence="4" id="KW-0349">Heme</keyword>
<dbReference type="InterPro" id="IPR012286">
    <property type="entry name" value="Tetrahaem_cytochrome"/>
</dbReference>
<comment type="subcellular location">
    <subcellularLocation>
        <location evidence="2">Cell envelope</location>
    </subcellularLocation>
</comment>
<keyword evidence="8" id="KW-1133">Transmembrane helix</keyword>
<evidence type="ECO:0000256" key="6">
    <source>
        <dbReference type="ARBA" id="ARBA00022982"/>
    </source>
</evidence>
<name>A0A1M6LZ00_MALRU</name>
<evidence type="ECO:0000256" key="4">
    <source>
        <dbReference type="ARBA" id="ARBA00022617"/>
    </source>
</evidence>
<keyword evidence="8" id="KW-0812">Transmembrane</keyword>
<dbReference type="GO" id="GO:0046872">
    <property type="term" value="F:metal ion binding"/>
    <property type="evidence" value="ECO:0007669"/>
    <property type="project" value="UniProtKB-KW"/>
</dbReference>
<organism evidence="11 12">
    <name type="scientific">Malonomonas rubra DSM 5091</name>
    <dbReference type="NCBI Taxonomy" id="1122189"/>
    <lineage>
        <taxon>Bacteria</taxon>
        <taxon>Pseudomonadati</taxon>
        <taxon>Thermodesulfobacteriota</taxon>
        <taxon>Desulfuromonadia</taxon>
        <taxon>Desulfuromonadales</taxon>
        <taxon>Geopsychrobacteraceae</taxon>
        <taxon>Malonomonas</taxon>
    </lineage>
</organism>
<dbReference type="GO" id="GO:0030313">
    <property type="term" value="C:cell envelope"/>
    <property type="evidence" value="ECO:0007669"/>
    <property type="project" value="UniProtKB-SubCell"/>
</dbReference>
<evidence type="ECO:0000313" key="11">
    <source>
        <dbReference type="EMBL" id="SHJ76411.1"/>
    </source>
</evidence>
<keyword evidence="7" id="KW-0408">Iron</keyword>
<keyword evidence="3" id="KW-0813">Transport</keyword>
<evidence type="ECO:0000256" key="9">
    <source>
        <dbReference type="SAM" id="SignalP"/>
    </source>
</evidence>
<dbReference type="SUPFAM" id="SSF48695">
    <property type="entry name" value="Multiheme cytochromes"/>
    <property type="match status" value="1"/>
</dbReference>
<proteinExistence type="predicted"/>
<dbReference type="EMBL" id="FQZT01000015">
    <property type="protein sequence ID" value="SHJ76411.1"/>
    <property type="molecule type" value="Genomic_DNA"/>
</dbReference>